<evidence type="ECO:0000259" key="9">
    <source>
        <dbReference type="Pfam" id="PF10502"/>
    </source>
</evidence>
<dbReference type="EC" id="3.4.21.89" evidence="4 7"/>
<dbReference type="NCBIfam" id="TIGR02227">
    <property type="entry name" value="sigpep_I_bact"/>
    <property type="match status" value="1"/>
</dbReference>
<keyword evidence="7" id="KW-0812">Transmembrane</keyword>
<dbReference type="Pfam" id="PF10502">
    <property type="entry name" value="Peptidase_S26"/>
    <property type="match status" value="1"/>
</dbReference>
<dbReference type="PANTHER" id="PTHR43390:SF1">
    <property type="entry name" value="CHLOROPLAST PROCESSING PEPTIDASE"/>
    <property type="match status" value="1"/>
</dbReference>
<dbReference type="SUPFAM" id="SSF51306">
    <property type="entry name" value="LexA/Signal peptidase"/>
    <property type="match status" value="1"/>
</dbReference>
<comment type="catalytic activity">
    <reaction evidence="1 7">
        <text>Cleavage of hydrophobic, N-terminal signal or leader sequences from secreted and periplasmic proteins.</text>
        <dbReference type="EC" id="3.4.21.89"/>
    </reaction>
</comment>
<evidence type="ECO:0000256" key="6">
    <source>
        <dbReference type="PIRSR" id="PIRSR600223-1"/>
    </source>
</evidence>
<gene>
    <name evidence="10" type="ORF">SAMN05216544_0658</name>
</gene>
<evidence type="ECO:0000313" key="10">
    <source>
        <dbReference type="EMBL" id="SDM56105.1"/>
    </source>
</evidence>
<feature type="active site" evidence="6">
    <location>
        <position position="110"/>
    </location>
</feature>
<dbReference type="InterPro" id="IPR019533">
    <property type="entry name" value="Peptidase_S26"/>
</dbReference>
<dbReference type="InterPro" id="IPR036286">
    <property type="entry name" value="LexA/Signal_pep-like_sf"/>
</dbReference>
<dbReference type="AlphaFoldDB" id="A0A1G9U994"/>
<feature type="compositionally biased region" description="Low complexity" evidence="8">
    <location>
        <begin position="43"/>
        <end position="54"/>
    </location>
</feature>
<dbReference type="CDD" id="cd06530">
    <property type="entry name" value="S26_SPase_I"/>
    <property type="match status" value="1"/>
</dbReference>
<dbReference type="Gene3D" id="2.10.109.10">
    <property type="entry name" value="Umud Fragment, subunit A"/>
    <property type="match status" value="1"/>
</dbReference>
<protein>
    <recommendedName>
        <fullName evidence="4 7">Signal peptidase I</fullName>
        <ecNumber evidence="4 7">3.4.21.89</ecNumber>
    </recommendedName>
</protein>
<sequence>MADNRKYRYNEEFNDDFLTDIDDSVDDGIYFENPDDYDDDLDYSTSASKSSSKKSSSDDSSKSNASCKKNTKKLIVKEILSYIKILVIAAVIALIITKFVIINAQVPTGSMENTINVNDRLIGFRLAYIFSEPKRGDIIIFKFPDDEEQNFVKRVIGTPGDVVTISEGKVYVNGEELVEDYIKEAMIDDGTSQTYIVPEDSYFVLGDNRNSSKDSRFWETTSYVTKDEILAKVIFKYYDGENAKPTFSLFSRS</sequence>
<dbReference type="GO" id="GO:0006465">
    <property type="term" value="P:signal peptide processing"/>
    <property type="evidence" value="ECO:0007669"/>
    <property type="project" value="InterPro"/>
</dbReference>
<feature type="active site" evidence="6">
    <location>
        <position position="153"/>
    </location>
</feature>
<dbReference type="GO" id="GO:0005886">
    <property type="term" value="C:plasma membrane"/>
    <property type="evidence" value="ECO:0007669"/>
    <property type="project" value="UniProtKB-SubCell"/>
</dbReference>
<evidence type="ECO:0000256" key="2">
    <source>
        <dbReference type="ARBA" id="ARBA00004401"/>
    </source>
</evidence>
<organism evidence="10 11">
    <name type="scientific">Lachnospira pectinoschiza</name>
    <dbReference type="NCBI Taxonomy" id="28052"/>
    <lineage>
        <taxon>Bacteria</taxon>
        <taxon>Bacillati</taxon>
        <taxon>Bacillota</taxon>
        <taxon>Clostridia</taxon>
        <taxon>Lachnospirales</taxon>
        <taxon>Lachnospiraceae</taxon>
        <taxon>Lachnospira</taxon>
    </lineage>
</organism>
<accession>A0A1G9U994</accession>
<dbReference type="EMBL" id="FNHZ01000001">
    <property type="protein sequence ID" value="SDM56105.1"/>
    <property type="molecule type" value="Genomic_DNA"/>
</dbReference>
<name>A0A1G9U994_9FIRM</name>
<keyword evidence="7" id="KW-1133">Transmembrane helix</keyword>
<dbReference type="OrthoDB" id="9802919at2"/>
<keyword evidence="11" id="KW-1185">Reference proteome</keyword>
<dbReference type="GO" id="GO:0009003">
    <property type="term" value="F:signal peptidase activity"/>
    <property type="evidence" value="ECO:0007669"/>
    <property type="project" value="UniProtKB-EC"/>
</dbReference>
<evidence type="ECO:0000256" key="8">
    <source>
        <dbReference type="SAM" id="MobiDB-lite"/>
    </source>
</evidence>
<feature type="domain" description="Peptidase S26" evidence="9">
    <location>
        <begin position="80"/>
        <end position="238"/>
    </location>
</feature>
<feature type="transmembrane region" description="Helical" evidence="7">
    <location>
        <begin position="79"/>
        <end position="101"/>
    </location>
</feature>
<dbReference type="InterPro" id="IPR019757">
    <property type="entry name" value="Pept_S26A_signal_pept_1_Lys-AS"/>
</dbReference>
<dbReference type="GO" id="GO:0004252">
    <property type="term" value="F:serine-type endopeptidase activity"/>
    <property type="evidence" value="ECO:0007669"/>
    <property type="project" value="InterPro"/>
</dbReference>
<dbReference type="InterPro" id="IPR019758">
    <property type="entry name" value="Pept_S26A_signal_pept_1_CS"/>
</dbReference>
<evidence type="ECO:0000256" key="3">
    <source>
        <dbReference type="ARBA" id="ARBA00009370"/>
    </source>
</evidence>
<feature type="compositionally biased region" description="Acidic residues" evidence="8">
    <location>
        <begin position="33"/>
        <end position="42"/>
    </location>
</feature>
<reference evidence="11" key="1">
    <citation type="submission" date="2016-10" db="EMBL/GenBank/DDBJ databases">
        <authorList>
            <person name="Varghese N."/>
            <person name="Submissions S."/>
        </authorList>
    </citation>
    <scope>NUCLEOTIDE SEQUENCE [LARGE SCALE GENOMIC DNA]</scope>
    <source>
        <strain evidence="11">M83</strain>
    </source>
</reference>
<evidence type="ECO:0000256" key="4">
    <source>
        <dbReference type="ARBA" id="ARBA00013208"/>
    </source>
</evidence>
<evidence type="ECO:0000256" key="1">
    <source>
        <dbReference type="ARBA" id="ARBA00000677"/>
    </source>
</evidence>
<dbReference type="PROSITE" id="PS00761">
    <property type="entry name" value="SPASE_I_3"/>
    <property type="match status" value="1"/>
</dbReference>
<dbReference type="PROSITE" id="PS00760">
    <property type="entry name" value="SPASE_I_2"/>
    <property type="match status" value="1"/>
</dbReference>
<comment type="subcellular location">
    <subcellularLocation>
        <location evidence="2">Cell membrane</location>
        <topology evidence="2">Single-pass type II membrane protein</topology>
    </subcellularLocation>
    <subcellularLocation>
        <location evidence="7">Membrane</location>
        <topology evidence="7">Single-pass type II membrane protein</topology>
    </subcellularLocation>
</comment>
<proteinExistence type="inferred from homology"/>
<dbReference type="Proteomes" id="UP000187651">
    <property type="component" value="Unassembled WGS sequence"/>
</dbReference>
<dbReference type="InterPro" id="IPR000223">
    <property type="entry name" value="Pept_S26A_signal_pept_1"/>
</dbReference>
<keyword evidence="5 7" id="KW-0378">Hydrolase</keyword>
<dbReference type="PANTHER" id="PTHR43390">
    <property type="entry name" value="SIGNAL PEPTIDASE I"/>
    <property type="match status" value="1"/>
</dbReference>
<evidence type="ECO:0000256" key="7">
    <source>
        <dbReference type="RuleBase" id="RU362042"/>
    </source>
</evidence>
<keyword evidence="7" id="KW-0472">Membrane</keyword>
<comment type="similarity">
    <text evidence="3 7">Belongs to the peptidase S26 family.</text>
</comment>
<dbReference type="PRINTS" id="PR00727">
    <property type="entry name" value="LEADERPTASE"/>
</dbReference>
<evidence type="ECO:0000256" key="5">
    <source>
        <dbReference type="ARBA" id="ARBA00022801"/>
    </source>
</evidence>
<feature type="region of interest" description="Disordered" evidence="8">
    <location>
        <begin position="29"/>
        <end position="66"/>
    </location>
</feature>
<keyword evidence="7" id="KW-0645">Protease</keyword>
<evidence type="ECO:0000313" key="11">
    <source>
        <dbReference type="Proteomes" id="UP000187651"/>
    </source>
</evidence>